<evidence type="ECO:0000313" key="6">
    <source>
        <dbReference type="EMBL" id="NLW36417.1"/>
    </source>
</evidence>
<comment type="caution">
    <text evidence="6">The sequence shown here is derived from an EMBL/GenBank/DDBJ whole genome shotgun (WGS) entry which is preliminary data.</text>
</comment>
<keyword evidence="4" id="KW-0560">Oxidoreductase</keyword>
<keyword evidence="2" id="KW-0285">Flavoprotein</keyword>
<name>A0A971M5Q0_9BACT</name>
<dbReference type="InterPro" id="IPR016171">
    <property type="entry name" value="Vanillyl_alc_oxidase_C-sub2"/>
</dbReference>
<comment type="cofactor">
    <cofactor evidence="1">
        <name>FAD</name>
        <dbReference type="ChEBI" id="CHEBI:57692"/>
    </cofactor>
</comment>
<evidence type="ECO:0000256" key="1">
    <source>
        <dbReference type="ARBA" id="ARBA00001974"/>
    </source>
</evidence>
<dbReference type="SUPFAM" id="SSF55103">
    <property type="entry name" value="FAD-linked oxidases, C-terminal domain"/>
    <property type="match status" value="1"/>
</dbReference>
<evidence type="ECO:0000256" key="2">
    <source>
        <dbReference type="ARBA" id="ARBA00022630"/>
    </source>
</evidence>
<evidence type="ECO:0000256" key="4">
    <source>
        <dbReference type="ARBA" id="ARBA00023002"/>
    </source>
</evidence>
<dbReference type="Gene3D" id="1.10.45.10">
    <property type="entry name" value="Vanillyl-alcohol Oxidase, Chain A, domain 4"/>
    <property type="match status" value="1"/>
</dbReference>
<gene>
    <name evidence="6" type="ORF">GXY80_13230</name>
</gene>
<keyword evidence="3" id="KW-0274">FAD</keyword>
<dbReference type="InterPro" id="IPR051914">
    <property type="entry name" value="FAD-linked_OxidoTrans_Type4"/>
</dbReference>
<dbReference type="PANTHER" id="PTHR42934">
    <property type="entry name" value="GLYCOLATE OXIDASE SUBUNIT GLCD"/>
    <property type="match status" value="1"/>
</dbReference>
<dbReference type="Gene3D" id="3.30.70.2190">
    <property type="match status" value="1"/>
</dbReference>
<sequence length="257" mass="28441">CKVLPKPAFRRTCISYLDDLGSAADLVVAIFEGGILPSAIECMDNTSINCVADYLARTESLRREAAVLVLIEVDGTHQGAVDAEAQRILDLCNGMAGMIESRLAENDDQAEQLWRIRRETLPALKAKGKDHLEADVVVPRYRLPFLMKAIKSAETGKTVKVATFGHAGDGNLHVTIQYRKRNFAELEEANELLGEIYRKAVDMDGKLTGEHGVGITAKEYMKIQMTPGEIALMKRIKQAFDPKGLLNPEKIFPDENE</sequence>
<dbReference type="GO" id="GO:0016491">
    <property type="term" value="F:oxidoreductase activity"/>
    <property type="evidence" value="ECO:0007669"/>
    <property type="project" value="UniProtKB-KW"/>
</dbReference>
<dbReference type="Proteomes" id="UP000777265">
    <property type="component" value="Unassembled WGS sequence"/>
</dbReference>
<dbReference type="AlphaFoldDB" id="A0A971M5Q0"/>
<dbReference type="Pfam" id="PF02913">
    <property type="entry name" value="FAD-oxidase_C"/>
    <property type="match status" value="1"/>
</dbReference>
<proteinExistence type="predicted"/>
<feature type="domain" description="FAD-binding oxidoreductase/transferase type 4 C-terminal" evidence="5">
    <location>
        <begin position="7"/>
        <end position="251"/>
    </location>
</feature>
<organism evidence="6 7">
    <name type="scientific">Syntrophorhabdus aromaticivorans</name>
    <dbReference type="NCBI Taxonomy" id="328301"/>
    <lineage>
        <taxon>Bacteria</taxon>
        <taxon>Pseudomonadati</taxon>
        <taxon>Thermodesulfobacteriota</taxon>
        <taxon>Syntrophorhabdia</taxon>
        <taxon>Syntrophorhabdales</taxon>
        <taxon>Syntrophorhabdaceae</taxon>
        <taxon>Syntrophorhabdus</taxon>
    </lineage>
</organism>
<evidence type="ECO:0000259" key="5">
    <source>
        <dbReference type="Pfam" id="PF02913"/>
    </source>
</evidence>
<feature type="non-terminal residue" evidence="6">
    <location>
        <position position="1"/>
    </location>
</feature>
<dbReference type="InterPro" id="IPR004113">
    <property type="entry name" value="FAD-bd_oxidored_4_C"/>
</dbReference>
<protein>
    <submittedName>
        <fullName evidence="6">Glycolate oxidase subunit GlcD</fullName>
    </submittedName>
</protein>
<dbReference type="EMBL" id="JAAYEE010000249">
    <property type="protein sequence ID" value="NLW36417.1"/>
    <property type="molecule type" value="Genomic_DNA"/>
</dbReference>
<accession>A0A971M5Q0</accession>
<dbReference type="FunFam" id="1.10.45.10:FF:000001">
    <property type="entry name" value="D-lactate dehydrogenase mitochondrial"/>
    <property type="match status" value="1"/>
</dbReference>
<evidence type="ECO:0000256" key="3">
    <source>
        <dbReference type="ARBA" id="ARBA00022827"/>
    </source>
</evidence>
<dbReference type="PANTHER" id="PTHR42934:SF1">
    <property type="entry name" value="GLYCOLATE OXIDASE SUBUNIT GLCD"/>
    <property type="match status" value="1"/>
</dbReference>
<reference evidence="6" key="1">
    <citation type="journal article" date="2020" name="Biotechnol. Biofuels">
        <title>New insights from the biogas microbiome by comprehensive genome-resolved metagenomics of nearly 1600 species originating from multiple anaerobic digesters.</title>
        <authorList>
            <person name="Campanaro S."/>
            <person name="Treu L."/>
            <person name="Rodriguez-R L.M."/>
            <person name="Kovalovszki A."/>
            <person name="Ziels R.M."/>
            <person name="Maus I."/>
            <person name="Zhu X."/>
            <person name="Kougias P.G."/>
            <person name="Basile A."/>
            <person name="Luo G."/>
            <person name="Schluter A."/>
            <person name="Konstantinidis K.T."/>
            <person name="Angelidaki I."/>
        </authorList>
    </citation>
    <scope>NUCLEOTIDE SEQUENCE</scope>
    <source>
        <strain evidence="6">AS06rmzACSIP_7</strain>
    </source>
</reference>
<reference evidence="6" key="2">
    <citation type="submission" date="2020-01" db="EMBL/GenBank/DDBJ databases">
        <authorList>
            <person name="Campanaro S."/>
        </authorList>
    </citation>
    <scope>NUCLEOTIDE SEQUENCE</scope>
    <source>
        <strain evidence="6">AS06rmzACSIP_7</strain>
    </source>
</reference>
<evidence type="ECO:0000313" key="7">
    <source>
        <dbReference type="Proteomes" id="UP000777265"/>
    </source>
</evidence>
<dbReference type="GO" id="GO:0050660">
    <property type="term" value="F:flavin adenine dinucleotide binding"/>
    <property type="evidence" value="ECO:0007669"/>
    <property type="project" value="InterPro"/>
</dbReference>
<dbReference type="Gene3D" id="3.30.70.2740">
    <property type="match status" value="1"/>
</dbReference>
<dbReference type="InterPro" id="IPR016164">
    <property type="entry name" value="FAD-linked_Oxase-like_C"/>
</dbReference>